<dbReference type="PANTHER" id="PTHR45703">
    <property type="entry name" value="DYNEIN HEAVY CHAIN"/>
    <property type="match status" value="1"/>
</dbReference>
<evidence type="ECO:0000256" key="2">
    <source>
        <dbReference type="SAM" id="MobiDB-lite"/>
    </source>
</evidence>
<feature type="compositionally biased region" description="Acidic residues" evidence="2">
    <location>
        <begin position="1492"/>
        <end position="1502"/>
    </location>
</feature>
<dbReference type="Gene3D" id="1.10.8.710">
    <property type="match status" value="1"/>
</dbReference>
<feature type="region of interest" description="Disordered" evidence="2">
    <location>
        <begin position="1282"/>
        <end position="1530"/>
    </location>
</feature>
<dbReference type="Gene3D" id="3.40.50.300">
    <property type="entry name" value="P-loop containing nucleotide triphosphate hydrolases"/>
    <property type="match status" value="3"/>
</dbReference>
<dbReference type="Pfam" id="PF17852">
    <property type="entry name" value="Dynein_AAA_lid"/>
    <property type="match status" value="1"/>
</dbReference>
<dbReference type="InterPro" id="IPR027417">
    <property type="entry name" value="P-loop_NTPase"/>
</dbReference>
<dbReference type="InterPro" id="IPR043157">
    <property type="entry name" value="Dynein_AAA1S"/>
</dbReference>
<dbReference type="Proteomes" id="UP000762676">
    <property type="component" value="Unassembled WGS sequence"/>
</dbReference>
<evidence type="ECO:0000259" key="3">
    <source>
        <dbReference type="SMART" id="SM00382"/>
    </source>
</evidence>
<evidence type="ECO:0000256" key="1">
    <source>
        <dbReference type="SAM" id="Coils"/>
    </source>
</evidence>
<organism evidence="4 5">
    <name type="scientific">Elysia marginata</name>
    <dbReference type="NCBI Taxonomy" id="1093978"/>
    <lineage>
        <taxon>Eukaryota</taxon>
        <taxon>Metazoa</taxon>
        <taxon>Spiralia</taxon>
        <taxon>Lophotrochozoa</taxon>
        <taxon>Mollusca</taxon>
        <taxon>Gastropoda</taxon>
        <taxon>Heterobranchia</taxon>
        <taxon>Euthyneura</taxon>
        <taxon>Panpulmonata</taxon>
        <taxon>Sacoglossa</taxon>
        <taxon>Placobranchoidea</taxon>
        <taxon>Plakobranchidae</taxon>
        <taxon>Elysia</taxon>
    </lineage>
</organism>
<feature type="domain" description="AAA+ ATPase" evidence="3">
    <location>
        <begin position="959"/>
        <end position="1117"/>
    </location>
</feature>
<dbReference type="InterPro" id="IPR041466">
    <property type="entry name" value="Dynein_AAA5_ext"/>
</dbReference>
<evidence type="ECO:0000313" key="5">
    <source>
        <dbReference type="Proteomes" id="UP000762676"/>
    </source>
</evidence>
<feature type="compositionally biased region" description="Polar residues" evidence="2">
    <location>
        <begin position="1394"/>
        <end position="1458"/>
    </location>
</feature>
<dbReference type="Gene3D" id="1.10.472.130">
    <property type="match status" value="1"/>
</dbReference>
<dbReference type="GO" id="GO:0030286">
    <property type="term" value="C:dynein complex"/>
    <property type="evidence" value="ECO:0007669"/>
    <property type="project" value="InterPro"/>
</dbReference>
<proteinExistence type="predicted"/>
<dbReference type="EMBL" id="BMAT01001966">
    <property type="protein sequence ID" value="GFR96319.1"/>
    <property type="molecule type" value="Genomic_DNA"/>
</dbReference>
<sequence>MTPLTERAFLALGHALKTFHCATLIGPNSTGKTETIRELAKLLGRCLFTISCHESITLPMMLQYLTGMVQSGCWALFDDTDRLTKGLMSVTGQQIDYLRSALRTLDINSENQYQIRGHSHFDKKAGMGDKVIRRNSLTTLHPLPKVEPKPSSPPMERQRTVPHGFNEKGLVTYFEDTWVAERDQRRHSIEREIEIKESDLYKSNKPPPLFYEHVKAGRKRSQPDYSKLNAEPSYVHRMLGNVMFNGKLMQASSNFGCFMTLNASNLAASDIPYNFRILMRPCALIVPDFECIVSVTLQSYGFLEHKVWARKIVLLFKLLESRMPKDHNHTGCLREIKSVLTLAAAKILDSRFLHEISSDGSGNAGDTQWKASSAEESSKVAEEHSLVFALKETMSTRHKSEAETAFFLNTLRELFPQSMGQQANSEYSSLNQPVVSAVTEVFKEDLMESNELMFNKILQLNTALESKCPVILVGQPGSGKTKVFHTLARAINMLNYKLYAPDHSKDELSTERDVLFQSKQKLKLLKGIDQDLKPKQSTGIKKLQKLKINIAMAKAVKGAGEAVRNVPKDFAEYPKIDVVHLFPGAVTPLELLGEFDDGMWHSGLLTKVVRDSYFMWLATKSFIESQKNLDKKNVKGGPPELPSILQRWLVLDGNLHPSWTEDVKTLLDDERKLSLGNGEGVLLKDTTNLIFETTDMQLAAPSTLSRCTIVHCGEGTTTWSGAYYTWKQTAATKYLLTSLGSKVVDDLVHDVFPSTVKFVSTECQTALLTDVGGVTAAGNQVTPGVSEVSAFLRIFSAMLDRSLNREEIEKRLRMEEEAAQAEAQIVTESKKGDRQVPPSRQMGSRLTNASQIEAVVPNYRENLMGMFAFSYIWAFGGHLHDRHKEKFSKFAHDALYRASHSVRLPMWGNVFDYYLDENTASFAKWSDHQQQDRIKNLAGFLVTPEVERYAYILELLMASHQPVLLSGAPGVGKTSLVQSMVLSKMASTTVTMSRGLTSAIFQDLLMGHVLDIQSKSNAAVGGPGGSSSQANQRHLFFVDDLNMAPAVGNYQPPLELMRNILTKGGTYDQHRKEFQKMEEAAFIASTTLPSAPGTGLGDACRVMSSRLTRQFVNLTVFCPSGDALLTMYSRPLQTWLEEFPTYSVEHHFEFAKAMSGAMLELYNSVKERLRPCPAQAHYIFSLHDLARVVQGIMLMSPRTRIKKVKVKKREAEKLARKGEPVSSAPMMKVIAQLWCHEITRNFGDRIINVDDKNWFKRMVEELVVKHFCSSREDLQHEMTAISEEPTMISRSPPPKKRQFVSPPPNIVTPYDDDEMDTDREEKEKLGDEADGMRGENVADQTPRSQPRSDDQGNKLDLPSSRGDKGTPRSSRASSRKSERKDGKDPDACVEGPSAQPSPGRTGSESRSARTGSESRSAVTGVTSAQSATTEGATTNVPSDSPSDTTSQLDKSMMSATTGRETELGNINEADTECDGADTEMGGLTTTSGPQSDDSDDSDDSETTSESSSSSASETYASMSGKAENSTKCFQ</sequence>
<gene>
    <name evidence="4" type="ORF">ElyMa_000965500</name>
</gene>
<feature type="domain" description="AAA+ ATPase" evidence="3">
    <location>
        <begin position="18"/>
        <end position="283"/>
    </location>
</feature>
<evidence type="ECO:0000313" key="4">
    <source>
        <dbReference type="EMBL" id="GFR96319.1"/>
    </source>
</evidence>
<dbReference type="SMART" id="SM00382">
    <property type="entry name" value="AAA"/>
    <property type="match status" value="2"/>
</dbReference>
<dbReference type="GO" id="GO:0007018">
    <property type="term" value="P:microtubule-based movement"/>
    <property type="evidence" value="ECO:0007669"/>
    <property type="project" value="InterPro"/>
</dbReference>
<dbReference type="PANTHER" id="PTHR45703:SF36">
    <property type="entry name" value="DYNEIN HEAVY CHAIN, CYTOPLASMIC"/>
    <property type="match status" value="1"/>
</dbReference>
<comment type="caution">
    <text evidence="4">The sequence shown here is derived from an EMBL/GenBank/DDBJ whole genome shotgun (WGS) entry which is preliminary data.</text>
</comment>
<dbReference type="InterPro" id="IPR026983">
    <property type="entry name" value="DHC"/>
</dbReference>
<feature type="coiled-coil region" evidence="1">
    <location>
        <begin position="804"/>
        <end position="831"/>
    </location>
</feature>
<feature type="compositionally biased region" description="Low complexity" evidence="2">
    <location>
        <begin position="1503"/>
        <end position="1514"/>
    </location>
</feature>
<dbReference type="InterPro" id="IPR035699">
    <property type="entry name" value="AAA_6"/>
</dbReference>
<feature type="region of interest" description="Disordered" evidence="2">
    <location>
        <begin position="141"/>
        <end position="161"/>
    </location>
</feature>
<dbReference type="Gene3D" id="1.20.920.30">
    <property type="match status" value="1"/>
</dbReference>
<protein>
    <submittedName>
        <fullName evidence="4">Dynein heavy chain domain-containing protein 1-like</fullName>
    </submittedName>
</protein>
<dbReference type="GO" id="GO:0045505">
    <property type="term" value="F:dynein intermediate chain binding"/>
    <property type="evidence" value="ECO:0007669"/>
    <property type="project" value="InterPro"/>
</dbReference>
<dbReference type="InterPro" id="IPR054354">
    <property type="entry name" value="DYNC2H1-like_lid"/>
</dbReference>
<reference evidence="4 5" key="1">
    <citation type="journal article" date="2021" name="Elife">
        <title>Chloroplast acquisition without the gene transfer in kleptoplastic sea slugs, Plakobranchus ocellatus.</title>
        <authorList>
            <person name="Maeda T."/>
            <person name="Takahashi S."/>
            <person name="Yoshida T."/>
            <person name="Shimamura S."/>
            <person name="Takaki Y."/>
            <person name="Nagai Y."/>
            <person name="Toyoda A."/>
            <person name="Suzuki Y."/>
            <person name="Arimoto A."/>
            <person name="Ishii H."/>
            <person name="Satoh N."/>
            <person name="Nishiyama T."/>
            <person name="Hasebe M."/>
            <person name="Maruyama T."/>
            <person name="Minagawa J."/>
            <person name="Obokata J."/>
            <person name="Shigenobu S."/>
        </authorList>
    </citation>
    <scope>NUCLEOTIDE SEQUENCE [LARGE SCALE GENOMIC DNA]</scope>
</reference>
<dbReference type="SUPFAM" id="SSF52540">
    <property type="entry name" value="P-loop containing nucleoside triphosphate hydrolases"/>
    <property type="match status" value="3"/>
</dbReference>
<feature type="compositionally biased region" description="Basic and acidic residues" evidence="2">
    <location>
        <begin position="1375"/>
        <end position="1386"/>
    </location>
</feature>
<keyword evidence="1" id="KW-0175">Coiled coil</keyword>
<dbReference type="Pfam" id="PF22597">
    <property type="entry name" value="DYN_lid"/>
    <property type="match status" value="1"/>
</dbReference>
<dbReference type="InterPro" id="IPR003593">
    <property type="entry name" value="AAA+_ATPase"/>
</dbReference>
<feature type="compositionally biased region" description="Basic and acidic residues" evidence="2">
    <location>
        <begin position="1319"/>
        <end position="1333"/>
    </location>
</feature>
<keyword evidence="5" id="KW-1185">Reference proteome</keyword>
<dbReference type="Pfam" id="PF12774">
    <property type="entry name" value="AAA_6"/>
    <property type="match status" value="3"/>
</dbReference>
<accession>A0AAV4HF25</accession>
<dbReference type="Pfam" id="PF12775">
    <property type="entry name" value="AAA_7"/>
    <property type="match status" value="1"/>
</dbReference>
<dbReference type="GO" id="GO:0005524">
    <property type="term" value="F:ATP binding"/>
    <property type="evidence" value="ECO:0007669"/>
    <property type="project" value="InterPro"/>
</dbReference>
<name>A0AAV4HF25_9GAST</name>
<dbReference type="GO" id="GO:0051959">
    <property type="term" value="F:dynein light intermediate chain binding"/>
    <property type="evidence" value="ECO:0007669"/>
    <property type="project" value="InterPro"/>
</dbReference>